<evidence type="ECO:0000256" key="2">
    <source>
        <dbReference type="PIRSR" id="PIRSR613078-2"/>
    </source>
</evidence>
<feature type="active site" description="Proton donor/acceptor" evidence="1">
    <location>
        <position position="93"/>
    </location>
</feature>
<dbReference type="PANTHER" id="PTHR48100:SF59">
    <property type="entry name" value="ADENOSYLCOBALAMIN_ALPHA-RIBAZOLE PHOSPHATASE"/>
    <property type="match status" value="1"/>
</dbReference>
<dbReference type="GO" id="GO:0016791">
    <property type="term" value="F:phosphatase activity"/>
    <property type="evidence" value="ECO:0007669"/>
    <property type="project" value="TreeGrafter"/>
</dbReference>
<dbReference type="AlphaFoldDB" id="A0A397Q565"/>
<dbReference type="SMART" id="SM00855">
    <property type="entry name" value="PGAM"/>
    <property type="match status" value="1"/>
</dbReference>
<organism evidence="3 4">
    <name type="scientific">Dichotomicrobium thermohalophilum</name>
    <dbReference type="NCBI Taxonomy" id="933063"/>
    <lineage>
        <taxon>Bacteria</taxon>
        <taxon>Pseudomonadati</taxon>
        <taxon>Pseudomonadota</taxon>
        <taxon>Alphaproteobacteria</taxon>
        <taxon>Hyphomicrobiales</taxon>
        <taxon>Hyphomicrobiaceae</taxon>
        <taxon>Dichotomicrobium</taxon>
    </lineage>
</organism>
<dbReference type="InterPro" id="IPR050275">
    <property type="entry name" value="PGM_Phosphatase"/>
</dbReference>
<reference evidence="3 4" key="1">
    <citation type="submission" date="2018-08" db="EMBL/GenBank/DDBJ databases">
        <title>Genomic Encyclopedia of Archaeal and Bacterial Type Strains, Phase II (KMG-II): from individual species to whole genera.</title>
        <authorList>
            <person name="Goeker M."/>
        </authorList>
    </citation>
    <scope>NUCLEOTIDE SEQUENCE [LARGE SCALE GENOMIC DNA]</scope>
    <source>
        <strain evidence="3 4">DSM 5002</strain>
    </source>
</reference>
<accession>A0A397Q565</accession>
<evidence type="ECO:0000256" key="1">
    <source>
        <dbReference type="PIRSR" id="PIRSR613078-1"/>
    </source>
</evidence>
<dbReference type="Proteomes" id="UP000266273">
    <property type="component" value="Unassembled WGS sequence"/>
</dbReference>
<dbReference type="EMBL" id="QXDF01000001">
    <property type="protein sequence ID" value="RIA56093.1"/>
    <property type="molecule type" value="Genomic_DNA"/>
</dbReference>
<dbReference type="PIRSF" id="PIRSF000709">
    <property type="entry name" value="6PFK_2-Ptase"/>
    <property type="match status" value="1"/>
</dbReference>
<dbReference type="PANTHER" id="PTHR48100">
    <property type="entry name" value="BROAD-SPECIFICITY PHOSPHATASE YOR283W-RELATED"/>
    <property type="match status" value="1"/>
</dbReference>
<dbReference type="InterPro" id="IPR029033">
    <property type="entry name" value="His_PPase_superfam"/>
</dbReference>
<keyword evidence="4" id="KW-1185">Reference proteome</keyword>
<feature type="binding site" evidence="2">
    <location>
        <position position="66"/>
    </location>
    <ligand>
        <name>substrate</name>
    </ligand>
</feature>
<dbReference type="RefSeq" id="WP_119060921.1">
    <property type="nucleotide sequence ID" value="NZ_QXDF01000001.1"/>
</dbReference>
<protein>
    <submittedName>
        <fullName evidence="3">Putative phosphoglycerate mutase</fullName>
    </submittedName>
</protein>
<dbReference type="Pfam" id="PF00300">
    <property type="entry name" value="His_Phos_1"/>
    <property type="match status" value="1"/>
</dbReference>
<dbReference type="OrthoDB" id="9781415at2"/>
<dbReference type="CDD" id="cd07067">
    <property type="entry name" value="HP_PGM_like"/>
    <property type="match status" value="1"/>
</dbReference>
<name>A0A397Q565_9HYPH</name>
<dbReference type="GO" id="GO:0005737">
    <property type="term" value="C:cytoplasm"/>
    <property type="evidence" value="ECO:0007669"/>
    <property type="project" value="TreeGrafter"/>
</dbReference>
<dbReference type="SUPFAM" id="SSF53254">
    <property type="entry name" value="Phosphoglycerate mutase-like"/>
    <property type="match status" value="1"/>
</dbReference>
<sequence length="196" mass="21850">MRLDGVTIYFVRHGQTDWNAEARFQGHLDIPLNDTGRAQAARNGAVLARVIGDPADFDFVSSPLSRASETMQIVRRALAVEPTAYRTDRRLREINGGDNQGKLPTEVVAAIERYAGRAPADRWGFQHPGGESYAMLYQRVCDWLESVKRDTVVTAHGGVMRCLRRYVEGLDPEATLQMAVPQDKVLVIRAGALDWI</sequence>
<proteinExistence type="predicted"/>
<dbReference type="Gene3D" id="3.40.50.1240">
    <property type="entry name" value="Phosphoglycerate mutase-like"/>
    <property type="match status" value="1"/>
</dbReference>
<dbReference type="InterPro" id="IPR013078">
    <property type="entry name" value="His_Pase_superF_clade-1"/>
</dbReference>
<evidence type="ECO:0000313" key="4">
    <source>
        <dbReference type="Proteomes" id="UP000266273"/>
    </source>
</evidence>
<feature type="active site" description="Tele-phosphohistidine intermediate" evidence="1">
    <location>
        <position position="13"/>
    </location>
</feature>
<comment type="caution">
    <text evidence="3">The sequence shown here is derived from an EMBL/GenBank/DDBJ whole genome shotgun (WGS) entry which is preliminary data.</text>
</comment>
<feature type="binding site" evidence="2">
    <location>
        <begin position="12"/>
        <end position="19"/>
    </location>
    <ligand>
        <name>substrate</name>
    </ligand>
</feature>
<gene>
    <name evidence="3" type="ORF">BXY53_1190</name>
</gene>
<evidence type="ECO:0000313" key="3">
    <source>
        <dbReference type="EMBL" id="RIA56093.1"/>
    </source>
</evidence>